<dbReference type="GO" id="GO:0016020">
    <property type="term" value="C:membrane"/>
    <property type="evidence" value="ECO:0007669"/>
    <property type="project" value="UniProtKB-SubCell"/>
</dbReference>
<reference evidence="8" key="1">
    <citation type="submission" date="2016-05" db="EMBL/GenBank/DDBJ databases">
        <title>Comparative genomics of biotechnologically important yeasts.</title>
        <authorList>
            <consortium name="DOE Joint Genome Institute"/>
            <person name="Riley R."/>
            <person name="Haridas S."/>
            <person name="Wolfe K.H."/>
            <person name="Lopes M.R."/>
            <person name="Hittinger C.T."/>
            <person name="Goker M."/>
            <person name="Salamov A."/>
            <person name="Wisecaver J."/>
            <person name="Long T.M."/>
            <person name="Aerts A.L."/>
            <person name="Barry K."/>
            <person name="Choi C."/>
            <person name="Clum A."/>
            <person name="Coughlan A.Y."/>
            <person name="Deshpande S."/>
            <person name="Douglass A.P."/>
            <person name="Hanson S.J."/>
            <person name="Klenk H.-P."/>
            <person name="Labutti K."/>
            <person name="Lapidus A."/>
            <person name="Lindquist E."/>
            <person name="Lipzen A."/>
            <person name="Meier-Kolthoff J.P."/>
            <person name="Ohm R.A."/>
            <person name="Otillar R.P."/>
            <person name="Pangilinan J."/>
            <person name="Peng Y."/>
            <person name="Rokas A."/>
            <person name="Rosa C.A."/>
            <person name="Scheuner C."/>
            <person name="Sibirny A.A."/>
            <person name="Slot J.C."/>
            <person name="Stielow J.B."/>
            <person name="Sun H."/>
            <person name="Kurtzman C.P."/>
            <person name="Blackwell M."/>
            <person name="Grigoriev I.V."/>
            <person name="Jeffries T.W."/>
        </authorList>
    </citation>
    <scope>NUCLEOTIDE SEQUENCE [LARGE SCALE GENOMIC DNA]</scope>
    <source>
        <strain evidence="8">DSM 1968</strain>
    </source>
</reference>
<dbReference type="GO" id="GO:0071555">
    <property type="term" value="P:cell wall organization"/>
    <property type="evidence" value="ECO:0007669"/>
    <property type="project" value="UniProtKB-KW"/>
</dbReference>
<dbReference type="InParanoid" id="A0A1D2VR75"/>
<gene>
    <name evidence="7" type="ORF">ASCRUDRAFT_68136</name>
</gene>
<protein>
    <submittedName>
        <fullName evidence="7">Glycosyltransferase family 91 protein</fullName>
    </submittedName>
</protein>
<dbReference type="AlphaFoldDB" id="A0A1D2VR75"/>
<evidence type="ECO:0000256" key="3">
    <source>
        <dbReference type="ARBA" id="ARBA00022676"/>
    </source>
</evidence>
<keyword evidence="3" id="KW-0328">Glycosyltransferase</keyword>
<dbReference type="InterPro" id="IPR021988">
    <property type="entry name" value="BMT1"/>
</dbReference>
<name>A0A1D2VR75_9ASCO</name>
<dbReference type="GeneID" id="30965124"/>
<keyword evidence="4" id="KW-0735">Signal-anchor</keyword>
<organism evidence="7 8">
    <name type="scientific">Ascoidea rubescens DSM 1968</name>
    <dbReference type="NCBI Taxonomy" id="1344418"/>
    <lineage>
        <taxon>Eukaryota</taxon>
        <taxon>Fungi</taxon>
        <taxon>Dikarya</taxon>
        <taxon>Ascomycota</taxon>
        <taxon>Saccharomycotina</taxon>
        <taxon>Saccharomycetes</taxon>
        <taxon>Ascoideaceae</taxon>
        <taxon>Ascoidea</taxon>
    </lineage>
</organism>
<dbReference type="RefSeq" id="XP_020050419.1">
    <property type="nucleotide sequence ID" value="XM_020191488.1"/>
</dbReference>
<comment type="subcellular location">
    <subcellularLocation>
        <location evidence="1">Membrane</location>
        <topology evidence="1">Single-pass type II membrane protein</topology>
    </subcellularLocation>
</comment>
<evidence type="ECO:0000256" key="5">
    <source>
        <dbReference type="ARBA" id="ARBA00023316"/>
    </source>
</evidence>
<keyword evidence="7" id="KW-0808">Transferase</keyword>
<dbReference type="Proteomes" id="UP000095038">
    <property type="component" value="Unassembled WGS sequence"/>
</dbReference>
<evidence type="ECO:0000256" key="6">
    <source>
        <dbReference type="SAM" id="Phobius"/>
    </source>
</evidence>
<keyword evidence="6" id="KW-0812">Transmembrane</keyword>
<keyword evidence="5" id="KW-0961">Cell wall biogenesis/degradation</keyword>
<evidence type="ECO:0000256" key="1">
    <source>
        <dbReference type="ARBA" id="ARBA00004606"/>
    </source>
</evidence>
<keyword evidence="8" id="KW-1185">Reference proteome</keyword>
<evidence type="ECO:0000256" key="2">
    <source>
        <dbReference type="ARBA" id="ARBA00009486"/>
    </source>
</evidence>
<dbReference type="OrthoDB" id="3631276at2759"/>
<evidence type="ECO:0000256" key="4">
    <source>
        <dbReference type="ARBA" id="ARBA00022968"/>
    </source>
</evidence>
<proteinExistence type="inferred from homology"/>
<comment type="similarity">
    <text evidence="2">Belongs to the BMT family.</text>
</comment>
<dbReference type="Pfam" id="PF12141">
    <property type="entry name" value="BMT"/>
    <property type="match status" value="1"/>
</dbReference>
<keyword evidence="6" id="KW-0472">Membrane</keyword>
<keyword evidence="6" id="KW-1133">Transmembrane helix</keyword>
<accession>A0A1D2VR75</accession>
<dbReference type="GO" id="GO:0000030">
    <property type="term" value="F:mannosyltransferase activity"/>
    <property type="evidence" value="ECO:0007669"/>
    <property type="project" value="InterPro"/>
</dbReference>
<dbReference type="EMBL" id="KV454475">
    <property type="protein sequence ID" value="ODV64112.1"/>
    <property type="molecule type" value="Genomic_DNA"/>
</dbReference>
<evidence type="ECO:0000313" key="8">
    <source>
        <dbReference type="Proteomes" id="UP000095038"/>
    </source>
</evidence>
<sequence>MKYLPTTKNHYNNQPRCLTKYCSAVGLYLKLFRIKHRRLINYLLVLFLFLTLFLQLKLFLNEYNRISSHDSNKTNTPRDKSSPISKLARNSQYRQTQLIGFAQPYLFNSEFNKNNNELDAKVYNNLKEISTFNNTIQVAKTILTLSPSLKTYRNQLIKYYPSFTKAFDDKPLNSEAEIISKNWYEFNGGSIFLSILNCHFMVSRINYSKSSKKNLPFISFLGFKLIDRNFNEIRENFKFKYGPNSHQISNMINFPSIHPIPNTYFSIDQQQQQQHGSYGPQDLKIIIKESYYEFYYNGEKIRTIKYEEPLIIFNMKTDESFSFNNMIHGYLPFQNKKIVFTIVDNKLRKQSGKTWSPFFDSAFKNVITINVNDPQIIHEFENQRGSLNDIKFDFKFTNGYINFVYSLNPLRILKCNLDTGNCGFIHQSIDSAHLDNYSNQNREIESGTSLVELKVPKKAFTHLELDMRKIEQNLNKYTIWVGFSKTHLYDCGCSSQTYRPSLTVLFKERGTSNYKTELFSSSIDFNLNVASWDATSNQSCEGPFNLLVPNSISYWDAKEDINANGEYEYEDYMAVAISEADSNNIVVHLKGILKYLLQLPFFQKEDTLLHTKLDSSLLMDFSLRESAKYCEEYGRNNGGRIPSTTKRKSDI</sequence>
<feature type="transmembrane region" description="Helical" evidence="6">
    <location>
        <begin position="39"/>
        <end position="60"/>
    </location>
</feature>
<evidence type="ECO:0000313" key="7">
    <source>
        <dbReference type="EMBL" id="ODV64112.1"/>
    </source>
</evidence>